<keyword evidence="2" id="KW-1185">Reference proteome</keyword>
<proteinExistence type="predicted"/>
<evidence type="ECO:0000313" key="1">
    <source>
        <dbReference type="EMBL" id="MDC3985800.1"/>
    </source>
</evidence>
<dbReference type="RefSeq" id="WP_272459252.1">
    <property type="nucleotide sequence ID" value="NZ_JAGTJJ010000031.1"/>
</dbReference>
<reference evidence="1 2" key="1">
    <citation type="submission" date="2021-04" db="EMBL/GenBank/DDBJ databases">
        <title>Genome analysis of Polyangium sp.</title>
        <authorList>
            <person name="Li Y."/>
            <person name="Wang J."/>
        </authorList>
    </citation>
    <scope>NUCLEOTIDE SEQUENCE [LARGE SCALE GENOMIC DNA]</scope>
    <source>
        <strain evidence="1 2">SDU14</strain>
    </source>
</reference>
<dbReference type="AlphaFoldDB" id="A0A9X3XAP5"/>
<evidence type="ECO:0000313" key="2">
    <source>
        <dbReference type="Proteomes" id="UP001151081"/>
    </source>
</evidence>
<dbReference type="Proteomes" id="UP001151081">
    <property type="component" value="Unassembled WGS sequence"/>
</dbReference>
<sequence length="63" mass="6117">MRLVLVALLAGLGHRGGAALDAGLVLVALDAGPSSSASCSSASCIEAARRAASGEISPEVSRP</sequence>
<dbReference type="EMBL" id="JAGTJJ010000031">
    <property type="protein sequence ID" value="MDC3985800.1"/>
    <property type="molecule type" value="Genomic_DNA"/>
</dbReference>
<name>A0A9X3XAP5_9BACT</name>
<organism evidence="1 2">
    <name type="scientific">Polyangium jinanense</name>
    <dbReference type="NCBI Taxonomy" id="2829994"/>
    <lineage>
        <taxon>Bacteria</taxon>
        <taxon>Pseudomonadati</taxon>
        <taxon>Myxococcota</taxon>
        <taxon>Polyangia</taxon>
        <taxon>Polyangiales</taxon>
        <taxon>Polyangiaceae</taxon>
        <taxon>Polyangium</taxon>
    </lineage>
</organism>
<comment type="caution">
    <text evidence="1">The sequence shown here is derived from an EMBL/GenBank/DDBJ whole genome shotgun (WGS) entry which is preliminary data.</text>
</comment>
<gene>
    <name evidence="1" type="ORF">KEG57_35295</name>
</gene>
<accession>A0A9X3XAP5</accession>
<protein>
    <submittedName>
        <fullName evidence="1">Uncharacterized protein</fullName>
    </submittedName>
</protein>